<dbReference type="Proteomes" id="UP001152562">
    <property type="component" value="Unassembled WGS sequence"/>
</dbReference>
<dbReference type="AlphaFoldDB" id="A0A9P0SCY3"/>
<gene>
    <name evidence="1" type="ORF">PIBRA_LOCUS256</name>
</gene>
<proteinExistence type="predicted"/>
<name>A0A9P0SCY3_PIEBR</name>
<accession>A0A9P0SCY3</accession>
<protein>
    <submittedName>
        <fullName evidence="1">Uncharacterized protein</fullName>
    </submittedName>
</protein>
<evidence type="ECO:0000313" key="1">
    <source>
        <dbReference type="EMBL" id="CAH3841375.1"/>
    </source>
</evidence>
<dbReference type="EMBL" id="CALOZG010000001">
    <property type="protein sequence ID" value="CAH3841375.1"/>
    <property type="molecule type" value="Genomic_DNA"/>
</dbReference>
<organism evidence="1 2">
    <name type="scientific">Pieris brassicae</name>
    <name type="common">White butterfly</name>
    <name type="synonym">Large white butterfly</name>
    <dbReference type="NCBI Taxonomy" id="7116"/>
    <lineage>
        <taxon>Eukaryota</taxon>
        <taxon>Metazoa</taxon>
        <taxon>Ecdysozoa</taxon>
        <taxon>Arthropoda</taxon>
        <taxon>Hexapoda</taxon>
        <taxon>Insecta</taxon>
        <taxon>Pterygota</taxon>
        <taxon>Neoptera</taxon>
        <taxon>Endopterygota</taxon>
        <taxon>Lepidoptera</taxon>
        <taxon>Glossata</taxon>
        <taxon>Ditrysia</taxon>
        <taxon>Papilionoidea</taxon>
        <taxon>Pieridae</taxon>
        <taxon>Pierinae</taxon>
        <taxon>Pieris</taxon>
    </lineage>
</organism>
<evidence type="ECO:0000313" key="2">
    <source>
        <dbReference type="Proteomes" id="UP001152562"/>
    </source>
</evidence>
<reference evidence="1" key="1">
    <citation type="submission" date="2022-05" db="EMBL/GenBank/DDBJ databases">
        <authorList>
            <person name="Okamura Y."/>
        </authorList>
    </citation>
    <scope>NUCLEOTIDE SEQUENCE</scope>
</reference>
<comment type="caution">
    <text evidence="1">The sequence shown here is derived from an EMBL/GenBank/DDBJ whole genome shotgun (WGS) entry which is preliminary data.</text>
</comment>
<sequence>MLRTPATLRKDSLPNVTSYGTSLAGRYSSYARVYRAPEFDELTSSDELFRAPRFPPSNFLYDIVFYCDFCAVGE</sequence>
<keyword evidence="2" id="KW-1185">Reference proteome</keyword>